<comment type="similarity">
    <text evidence="2">Belongs to the HAD-like hydrolase superfamily. CbbY/CbbZ/Gph/YieH family.</text>
</comment>
<feature type="binding site" evidence="7">
    <location>
        <position position="213"/>
    </location>
    <ligand>
        <name>substrate</name>
    </ligand>
</feature>
<dbReference type="GO" id="GO:0005737">
    <property type="term" value="C:cytoplasm"/>
    <property type="evidence" value="ECO:0007669"/>
    <property type="project" value="TreeGrafter"/>
</dbReference>
<dbReference type="PANTHER" id="PTHR19288">
    <property type="entry name" value="4-NITROPHENYLPHOSPHATASE-RELATED"/>
    <property type="match status" value="1"/>
</dbReference>
<dbReference type="InterPro" id="IPR006357">
    <property type="entry name" value="HAD-SF_hydro_IIA"/>
</dbReference>
<keyword evidence="10" id="KW-1185">Reference proteome</keyword>
<dbReference type="EC" id="3.1.3.18" evidence="3 5"/>
<evidence type="ECO:0000256" key="3">
    <source>
        <dbReference type="ARBA" id="ARBA00013078"/>
    </source>
</evidence>
<dbReference type="STRING" id="307507.A0A2V0PJ31"/>
<keyword evidence="4 5" id="KW-0378">Hydrolase</keyword>
<dbReference type="Pfam" id="PF13242">
    <property type="entry name" value="Hydrolase_like"/>
    <property type="match status" value="1"/>
</dbReference>
<keyword evidence="8" id="KW-0479">Metal-binding</keyword>
<comment type="cofactor">
    <cofactor evidence="8">
        <name>Mg(2+)</name>
        <dbReference type="ChEBI" id="CHEBI:18420"/>
    </cofactor>
    <text evidence="8">Divalent metal ions. Mg(2+) is the most effective.</text>
</comment>
<accession>A0A2V0PJ31</accession>
<dbReference type="FunFam" id="3.40.50.1000:FF:000039">
    <property type="entry name" value="Phosphoglycolate phosphatase"/>
    <property type="match status" value="1"/>
</dbReference>
<dbReference type="Pfam" id="PF13344">
    <property type="entry name" value="Hydrolase_6"/>
    <property type="match status" value="1"/>
</dbReference>
<dbReference type="Gene3D" id="3.40.50.1000">
    <property type="entry name" value="HAD superfamily/HAD-like"/>
    <property type="match status" value="2"/>
</dbReference>
<gene>
    <name evidence="9" type="ORF">Rsub_11977</name>
</gene>
<evidence type="ECO:0000256" key="4">
    <source>
        <dbReference type="ARBA" id="ARBA00022801"/>
    </source>
</evidence>
<evidence type="ECO:0000313" key="10">
    <source>
        <dbReference type="Proteomes" id="UP000247498"/>
    </source>
</evidence>
<comment type="caution">
    <text evidence="9">The sequence shown here is derived from an EMBL/GenBank/DDBJ whole genome shotgun (WGS) entry which is preliminary data.</text>
</comment>
<dbReference type="OrthoDB" id="413953at2759"/>
<dbReference type="PANTHER" id="PTHR19288:SF75">
    <property type="entry name" value="PHOSPHOGLYCOLATE PHOSPHATASE 2"/>
    <property type="match status" value="1"/>
</dbReference>
<feature type="binding site" evidence="8">
    <location>
        <position position="22"/>
    </location>
    <ligand>
        <name>Mg(2+)</name>
        <dbReference type="ChEBI" id="CHEBI:18420"/>
    </ligand>
</feature>
<reference evidence="9 10" key="1">
    <citation type="journal article" date="2018" name="Sci. Rep.">
        <title>Raphidocelis subcapitata (=Pseudokirchneriella subcapitata) provides an insight into genome evolution and environmental adaptations in the Sphaeropleales.</title>
        <authorList>
            <person name="Suzuki S."/>
            <person name="Yamaguchi H."/>
            <person name="Nakajima N."/>
            <person name="Kawachi M."/>
        </authorList>
    </citation>
    <scope>NUCLEOTIDE SEQUENCE [LARGE SCALE GENOMIC DNA]</scope>
    <source>
        <strain evidence="9 10">NIES-35</strain>
    </source>
</reference>
<dbReference type="GO" id="GO:0008967">
    <property type="term" value="F:phosphoglycolate phosphatase activity"/>
    <property type="evidence" value="ECO:0007669"/>
    <property type="project" value="UniProtKB-EC"/>
</dbReference>
<dbReference type="InParanoid" id="A0A2V0PJ31"/>
<feature type="binding site" evidence="7">
    <location>
        <position position="183"/>
    </location>
    <ligand>
        <name>substrate</name>
    </ligand>
</feature>
<dbReference type="NCBIfam" id="TIGR01452">
    <property type="entry name" value="PGP_euk"/>
    <property type="match status" value="1"/>
</dbReference>
<keyword evidence="8" id="KW-0460">Magnesium</keyword>
<protein>
    <recommendedName>
        <fullName evidence="3 5">Phosphoglycolate phosphatase</fullName>
        <ecNumber evidence="3 5">3.1.3.18</ecNumber>
    </recommendedName>
</protein>
<dbReference type="EMBL" id="BDRX01000143">
    <property type="protein sequence ID" value="GBF99032.1"/>
    <property type="molecule type" value="Genomic_DNA"/>
</dbReference>
<dbReference type="AlphaFoldDB" id="A0A2V0PJ31"/>
<organism evidence="9 10">
    <name type="scientific">Raphidocelis subcapitata</name>
    <dbReference type="NCBI Taxonomy" id="307507"/>
    <lineage>
        <taxon>Eukaryota</taxon>
        <taxon>Viridiplantae</taxon>
        <taxon>Chlorophyta</taxon>
        <taxon>core chlorophytes</taxon>
        <taxon>Chlorophyceae</taxon>
        <taxon>CS clade</taxon>
        <taxon>Sphaeropleales</taxon>
        <taxon>Selenastraceae</taxon>
        <taxon>Raphidocelis</taxon>
    </lineage>
</organism>
<name>A0A2V0PJ31_9CHLO</name>
<feature type="active site" description="Nucleophile" evidence="6">
    <location>
        <position position="22"/>
    </location>
</feature>
<dbReference type="SUPFAM" id="SSF56784">
    <property type="entry name" value="HAD-like"/>
    <property type="match status" value="1"/>
</dbReference>
<dbReference type="GO" id="GO:0046872">
    <property type="term" value="F:metal ion binding"/>
    <property type="evidence" value="ECO:0007669"/>
    <property type="project" value="UniProtKB-KW"/>
</dbReference>
<dbReference type="InterPro" id="IPR023214">
    <property type="entry name" value="HAD_sf"/>
</dbReference>
<proteinExistence type="inferred from homology"/>
<dbReference type="Proteomes" id="UP000247498">
    <property type="component" value="Unassembled WGS sequence"/>
</dbReference>
<evidence type="ECO:0000256" key="6">
    <source>
        <dbReference type="PIRSR" id="PIRSR000915-1"/>
    </source>
</evidence>
<evidence type="ECO:0000256" key="1">
    <source>
        <dbReference type="ARBA" id="ARBA00000830"/>
    </source>
</evidence>
<evidence type="ECO:0000256" key="2">
    <source>
        <dbReference type="ARBA" id="ARBA00006171"/>
    </source>
</evidence>
<comment type="catalytic activity">
    <reaction evidence="1 5">
        <text>2-phosphoglycolate + H2O = glycolate + phosphate</text>
        <dbReference type="Rhea" id="RHEA:14369"/>
        <dbReference type="ChEBI" id="CHEBI:15377"/>
        <dbReference type="ChEBI" id="CHEBI:29805"/>
        <dbReference type="ChEBI" id="CHEBI:43474"/>
        <dbReference type="ChEBI" id="CHEBI:58033"/>
        <dbReference type="EC" id="3.1.3.18"/>
    </reaction>
</comment>
<evidence type="ECO:0000256" key="8">
    <source>
        <dbReference type="PIRSR" id="PIRSR000915-3"/>
    </source>
</evidence>
<evidence type="ECO:0000313" key="9">
    <source>
        <dbReference type="EMBL" id="GBF99032.1"/>
    </source>
</evidence>
<feature type="active site" description="Proton donor" evidence="6">
    <location>
        <position position="24"/>
    </location>
</feature>
<dbReference type="PIRSF" id="PIRSF000915">
    <property type="entry name" value="PGP-type_phosphatase"/>
    <property type="match status" value="1"/>
</dbReference>
<dbReference type="NCBIfam" id="TIGR01460">
    <property type="entry name" value="HAD-SF-IIA"/>
    <property type="match status" value="1"/>
</dbReference>
<evidence type="ECO:0000256" key="7">
    <source>
        <dbReference type="PIRSR" id="PIRSR000915-2"/>
    </source>
</evidence>
<feature type="binding site" evidence="8">
    <location>
        <position position="238"/>
    </location>
    <ligand>
        <name>Mg(2+)</name>
        <dbReference type="ChEBI" id="CHEBI:18420"/>
    </ligand>
</feature>
<evidence type="ECO:0000256" key="5">
    <source>
        <dbReference type="PIRNR" id="PIRNR000915"/>
    </source>
</evidence>
<feature type="binding site" evidence="8">
    <location>
        <position position="24"/>
    </location>
    <ligand>
        <name>Mg(2+)</name>
        <dbReference type="ChEBI" id="CHEBI:18420"/>
    </ligand>
</feature>
<sequence length="300" mass="32363">MKQASPNDMMEMLRRYDTWVFDCDGTLWRGQALIEGVADALQLLRDLGKKVLFVTNNSTKSRKAFKVKFDQLQLPVDQAEIYSSSHSAAAYLQSIGFKKKAYVCGERGIMEELAAAGIAAVGGPDDNDRRLEGRPVEIDPEIGAVVCGADPGLSYFKVTYASLCLRHNPGCLFIATNTDSRGHFIEKQEWPGAGATVAAVQAVVGMEPIVTGKPSPFMLRDVCAAHATTPDRMIMVGDRLDTDIAWGHATGMATLLVLTGITGRDDLAAEWGRPGFQRPDYVMASFGDLMGISAAARAAA</sequence>
<dbReference type="InterPro" id="IPR036412">
    <property type="entry name" value="HAD-like_sf"/>
</dbReference>
<dbReference type="InterPro" id="IPR006349">
    <property type="entry name" value="PGP_euk"/>
</dbReference>